<dbReference type="InterPro" id="IPR014729">
    <property type="entry name" value="Rossmann-like_a/b/a_fold"/>
</dbReference>
<proteinExistence type="inferred from homology"/>
<dbReference type="PROSITE" id="PS00564">
    <property type="entry name" value="ARGININOSUCCIN_SYN_1"/>
    <property type="match status" value="1"/>
</dbReference>
<accession>A0A1J5RAS9</accession>
<comment type="pathway">
    <text evidence="1">Amino-acid biosynthesis; L-arginine biosynthesis; L-arginine from L-ornithine and carbamoyl phosphate: step 2/3.</text>
</comment>
<evidence type="ECO:0000259" key="9">
    <source>
        <dbReference type="Pfam" id="PF00764"/>
    </source>
</evidence>
<dbReference type="SUPFAM" id="SSF52402">
    <property type="entry name" value="Adenine nucleotide alpha hydrolases-like"/>
    <property type="match status" value="1"/>
</dbReference>
<dbReference type="InterPro" id="IPR023434">
    <property type="entry name" value="Arginosuc_synth_type_1_subfam"/>
</dbReference>
<evidence type="ECO:0000256" key="7">
    <source>
        <dbReference type="ARBA" id="ARBA00022741"/>
    </source>
</evidence>
<dbReference type="PANTHER" id="PTHR11587">
    <property type="entry name" value="ARGININOSUCCINATE SYNTHASE"/>
    <property type="match status" value="1"/>
</dbReference>
<evidence type="ECO:0000256" key="5">
    <source>
        <dbReference type="ARBA" id="ARBA00022598"/>
    </source>
</evidence>
<evidence type="ECO:0000313" key="11">
    <source>
        <dbReference type="EMBL" id="OIQ92913.1"/>
    </source>
</evidence>
<dbReference type="Gene3D" id="1.20.5.470">
    <property type="entry name" value="Single helix bin"/>
    <property type="match status" value="1"/>
</dbReference>
<dbReference type="PROSITE" id="PS00565">
    <property type="entry name" value="ARGININOSUCCIN_SYN_2"/>
    <property type="match status" value="1"/>
</dbReference>
<feature type="domain" description="Arginosuccinate synthase C-terminal" evidence="10">
    <location>
        <begin position="181"/>
        <end position="400"/>
    </location>
</feature>
<dbReference type="NCBIfam" id="NF001770">
    <property type="entry name" value="PRK00509.1"/>
    <property type="match status" value="1"/>
</dbReference>
<evidence type="ECO:0000259" key="10">
    <source>
        <dbReference type="Pfam" id="PF20979"/>
    </source>
</evidence>
<dbReference type="NCBIfam" id="TIGR00032">
    <property type="entry name" value="argG"/>
    <property type="match status" value="1"/>
</dbReference>
<dbReference type="GO" id="GO:0000050">
    <property type="term" value="P:urea cycle"/>
    <property type="evidence" value="ECO:0007669"/>
    <property type="project" value="TreeGrafter"/>
</dbReference>
<dbReference type="GO" id="GO:0004055">
    <property type="term" value="F:argininosuccinate synthase activity"/>
    <property type="evidence" value="ECO:0007669"/>
    <property type="project" value="UniProtKB-EC"/>
</dbReference>
<name>A0A1J5RAS9_9ZZZZ</name>
<dbReference type="SUPFAM" id="SSF69864">
    <property type="entry name" value="Argininosuccinate synthetase, C-terminal domain"/>
    <property type="match status" value="1"/>
</dbReference>
<dbReference type="InterPro" id="IPR048267">
    <property type="entry name" value="Arginosuc_syn_N"/>
</dbReference>
<keyword evidence="6" id="KW-0028">Amino-acid biosynthesis</keyword>
<dbReference type="EMBL" id="MLJW01000219">
    <property type="protein sequence ID" value="OIQ92913.1"/>
    <property type="molecule type" value="Genomic_DNA"/>
</dbReference>
<keyword evidence="5 11" id="KW-0436">Ligase</keyword>
<dbReference type="Pfam" id="PF00764">
    <property type="entry name" value="Arginosuc_synth"/>
    <property type="match status" value="1"/>
</dbReference>
<dbReference type="GO" id="GO:0005524">
    <property type="term" value="F:ATP binding"/>
    <property type="evidence" value="ECO:0007669"/>
    <property type="project" value="UniProtKB-KW"/>
</dbReference>
<dbReference type="FunFam" id="3.90.1260.10:FF:000007">
    <property type="entry name" value="Argininosuccinate synthase"/>
    <property type="match status" value="1"/>
</dbReference>
<dbReference type="Pfam" id="PF20979">
    <property type="entry name" value="Arginosuc_syn_C"/>
    <property type="match status" value="1"/>
</dbReference>
<evidence type="ECO:0000256" key="6">
    <source>
        <dbReference type="ARBA" id="ARBA00022605"/>
    </source>
</evidence>
<keyword evidence="7" id="KW-0547">Nucleotide-binding</keyword>
<comment type="caution">
    <text evidence="11">The sequence shown here is derived from an EMBL/GenBank/DDBJ whole genome shotgun (WGS) entry which is preliminary data.</text>
</comment>
<sequence length="410" mass="46138">MSDVKKVVLAYSGGLDTSVILKWLQDTYRCEVITFTADLGQGEELEPARKKALQFGIKPEHIFIDDLREEFVRDFVFPMFRANAIYEGEYLLGTSIARPLIAKRQIEIAHQTGADAVSHGATGKGNDQVRFELGYYALDPSIKVIAPWREWDLLSRERLMAYAERHGIPIDMKHKQGGSPYSMDANLLHISFEGRHLENPSVEAEDSMWRWTVSPEQAPDAAEYLEIDYERGDIVGLNGSRLSPATVLTRLNELGGKHGIGRLDLVENRYVGMKSRGCYETPGGTIMLRAHRAIESLCLDREVAHLKDDLMPRYASLIYNGYWWAPERRALQVLIDHTQQAVNGRVRVKLYKGNVIVVGRESATDSLFDPTIATFEDDAGAYDQKDAAGFIKLNALRLRIAAKLAARRKA</sequence>
<evidence type="ECO:0000256" key="3">
    <source>
        <dbReference type="ARBA" id="ARBA00012286"/>
    </source>
</evidence>
<dbReference type="GO" id="GO:0005737">
    <property type="term" value="C:cytoplasm"/>
    <property type="evidence" value="ECO:0007669"/>
    <property type="project" value="TreeGrafter"/>
</dbReference>
<dbReference type="InterPro" id="IPR001518">
    <property type="entry name" value="Arginosuc_synth"/>
</dbReference>
<comment type="subunit">
    <text evidence="2">Homotetramer.</text>
</comment>
<evidence type="ECO:0000256" key="4">
    <source>
        <dbReference type="ARBA" id="ARBA00022571"/>
    </source>
</evidence>
<dbReference type="InterPro" id="IPR048268">
    <property type="entry name" value="Arginosuc_syn_C"/>
</dbReference>
<dbReference type="Gene3D" id="3.40.50.620">
    <property type="entry name" value="HUPs"/>
    <property type="match status" value="1"/>
</dbReference>
<gene>
    <name evidence="11" type="primary">argG_8</name>
    <name evidence="11" type="ORF">GALL_251280</name>
</gene>
<reference evidence="11" key="1">
    <citation type="submission" date="2016-10" db="EMBL/GenBank/DDBJ databases">
        <title>Sequence of Gallionella enrichment culture.</title>
        <authorList>
            <person name="Poehlein A."/>
            <person name="Muehling M."/>
            <person name="Daniel R."/>
        </authorList>
    </citation>
    <scope>NUCLEOTIDE SEQUENCE</scope>
</reference>
<dbReference type="GO" id="GO:0006526">
    <property type="term" value="P:L-arginine biosynthetic process"/>
    <property type="evidence" value="ECO:0007669"/>
    <property type="project" value="UniProtKB-UniPathway"/>
</dbReference>
<dbReference type="InterPro" id="IPR018223">
    <property type="entry name" value="Arginosuc_synth_CS"/>
</dbReference>
<dbReference type="CDD" id="cd01999">
    <property type="entry name" value="ASS"/>
    <property type="match status" value="1"/>
</dbReference>
<dbReference type="InterPro" id="IPR024074">
    <property type="entry name" value="AS_cat/multimer_dom_body"/>
</dbReference>
<dbReference type="UniPathway" id="UPA00068">
    <property type="reaction ID" value="UER00113"/>
</dbReference>
<evidence type="ECO:0000256" key="2">
    <source>
        <dbReference type="ARBA" id="ARBA00011881"/>
    </source>
</evidence>
<keyword evidence="8" id="KW-0067">ATP-binding</keyword>
<dbReference type="PANTHER" id="PTHR11587:SF2">
    <property type="entry name" value="ARGININOSUCCINATE SYNTHASE"/>
    <property type="match status" value="1"/>
</dbReference>
<dbReference type="GO" id="GO:0000053">
    <property type="term" value="P:argininosuccinate metabolic process"/>
    <property type="evidence" value="ECO:0007669"/>
    <property type="project" value="TreeGrafter"/>
</dbReference>
<keyword evidence="4" id="KW-0055">Arginine biosynthesis</keyword>
<dbReference type="AlphaFoldDB" id="A0A1J5RAS9"/>
<feature type="domain" description="Arginosuccinate synthase-like N-terminal" evidence="9">
    <location>
        <begin position="6"/>
        <end position="169"/>
    </location>
</feature>
<dbReference type="Gene3D" id="3.90.1260.10">
    <property type="entry name" value="Argininosuccinate synthetase, chain A, domain 2"/>
    <property type="match status" value="1"/>
</dbReference>
<dbReference type="HAMAP" id="MF_00005">
    <property type="entry name" value="Arg_succ_synth_type1"/>
    <property type="match status" value="1"/>
</dbReference>
<dbReference type="EC" id="6.3.4.5" evidence="3"/>
<organism evidence="11">
    <name type="scientific">mine drainage metagenome</name>
    <dbReference type="NCBI Taxonomy" id="410659"/>
    <lineage>
        <taxon>unclassified sequences</taxon>
        <taxon>metagenomes</taxon>
        <taxon>ecological metagenomes</taxon>
    </lineage>
</organism>
<evidence type="ECO:0000256" key="8">
    <source>
        <dbReference type="ARBA" id="ARBA00022840"/>
    </source>
</evidence>
<evidence type="ECO:0000256" key="1">
    <source>
        <dbReference type="ARBA" id="ARBA00004967"/>
    </source>
</evidence>
<protein>
    <recommendedName>
        <fullName evidence="3">argininosuccinate synthase</fullName>
        <ecNumber evidence="3">6.3.4.5</ecNumber>
    </recommendedName>
</protein>
<dbReference type="FunFam" id="3.40.50.620:FF:000019">
    <property type="entry name" value="Argininosuccinate synthase"/>
    <property type="match status" value="1"/>
</dbReference>